<feature type="domain" description="Methyltransferase type 11" evidence="1">
    <location>
        <begin position="43"/>
        <end position="126"/>
    </location>
</feature>
<organism evidence="2 3">
    <name type="scientific">Candidatus Aphodoplasma excrementigallinarum</name>
    <dbReference type="NCBI Taxonomy" id="2840673"/>
    <lineage>
        <taxon>Bacteria</taxon>
        <taxon>Bacillati</taxon>
        <taxon>Bacillota</taxon>
        <taxon>Clostridia</taxon>
        <taxon>Eubacteriales</taxon>
        <taxon>Candidatus Aphodoplasma</taxon>
    </lineage>
</organism>
<protein>
    <submittedName>
        <fullName evidence="2">Class I SAM-dependent methyltransferase</fullName>
    </submittedName>
</protein>
<dbReference type="GO" id="GO:0032259">
    <property type="term" value="P:methylation"/>
    <property type="evidence" value="ECO:0007669"/>
    <property type="project" value="UniProtKB-KW"/>
</dbReference>
<sequence>MIVGRSRFYSFWKKKLSYGLKKRRFSAAMRLLSLPEQKKYRILEVGCANGMDAVQFLSDTDKYEVYGVDIKPYTIEQENFRFVQADAQALPFADKSFDLVLTFGLLEHIEPMEKLCRVIAELDRVGRHQISVVPSVSTLVEPHCAALLYPLRLHEDMVRQEGPLRLNFFSDHTWAKFLGFSDCKVKVLYYLFPFVKNTVIYR</sequence>
<accession>A0A9D1NH14</accession>
<evidence type="ECO:0000313" key="3">
    <source>
        <dbReference type="Proteomes" id="UP000886743"/>
    </source>
</evidence>
<keyword evidence="2" id="KW-0808">Transferase</keyword>
<dbReference type="EMBL" id="DVOF01000071">
    <property type="protein sequence ID" value="HIV02416.1"/>
    <property type="molecule type" value="Genomic_DNA"/>
</dbReference>
<dbReference type="Pfam" id="PF08241">
    <property type="entry name" value="Methyltransf_11"/>
    <property type="match status" value="1"/>
</dbReference>
<dbReference type="SUPFAM" id="SSF53335">
    <property type="entry name" value="S-adenosyl-L-methionine-dependent methyltransferases"/>
    <property type="match status" value="1"/>
</dbReference>
<dbReference type="GO" id="GO:0008757">
    <property type="term" value="F:S-adenosylmethionine-dependent methyltransferase activity"/>
    <property type="evidence" value="ECO:0007669"/>
    <property type="project" value="InterPro"/>
</dbReference>
<evidence type="ECO:0000313" key="2">
    <source>
        <dbReference type="EMBL" id="HIV02416.1"/>
    </source>
</evidence>
<dbReference type="PANTHER" id="PTHR43591:SF24">
    <property type="entry name" value="2-METHOXY-6-POLYPRENYL-1,4-BENZOQUINOL METHYLASE, MITOCHONDRIAL"/>
    <property type="match status" value="1"/>
</dbReference>
<dbReference type="InterPro" id="IPR029063">
    <property type="entry name" value="SAM-dependent_MTases_sf"/>
</dbReference>
<evidence type="ECO:0000259" key="1">
    <source>
        <dbReference type="Pfam" id="PF08241"/>
    </source>
</evidence>
<name>A0A9D1NH14_9FIRM</name>
<dbReference type="Gene3D" id="3.40.50.150">
    <property type="entry name" value="Vaccinia Virus protein VP39"/>
    <property type="match status" value="1"/>
</dbReference>
<keyword evidence="2" id="KW-0489">Methyltransferase</keyword>
<comment type="caution">
    <text evidence="2">The sequence shown here is derived from an EMBL/GenBank/DDBJ whole genome shotgun (WGS) entry which is preliminary data.</text>
</comment>
<dbReference type="AlphaFoldDB" id="A0A9D1NH14"/>
<dbReference type="PANTHER" id="PTHR43591">
    <property type="entry name" value="METHYLTRANSFERASE"/>
    <property type="match status" value="1"/>
</dbReference>
<proteinExistence type="predicted"/>
<gene>
    <name evidence="2" type="ORF">IAC74_02485</name>
</gene>
<dbReference type="Proteomes" id="UP000886743">
    <property type="component" value="Unassembled WGS sequence"/>
</dbReference>
<reference evidence="2" key="2">
    <citation type="journal article" date="2021" name="PeerJ">
        <title>Extensive microbial diversity within the chicken gut microbiome revealed by metagenomics and culture.</title>
        <authorList>
            <person name="Gilroy R."/>
            <person name="Ravi A."/>
            <person name="Getino M."/>
            <person name="Pursley I."/>
            <person name="Horton D.L."/>
            <person name="Alikhan N.F."/>
            <person name="Baker D."/>
            <person name="Gharbi K."/>
            <person name="Hall N."/>
            <person name="Watson M."/>
            <person name="Adriaenssens E.M."/>
            <person name="Foster-Nyarko E."/>
            <person name="Jarju S."/>
            <person name="Secka A."/>
            <person name="Antonio M."/>
            <person name="Oren A."/>
            <person name="Chaudhuri R.R."/>
            <person name="La Ragione R."/>
            <person name="Hildebrand F."/>
            <person name="Pallen M.J."/>
        </authorList>
    </citation>
    <scope>NUCLEOTIDE SEQUENCE</scope>
    <source>
        <strain evidence="2">4920</strain>
    </source>
</reference>
<reference evidence="2" key="1">
    <citation type="submission" date="2020-10" db="EMBL/GenBank/DDBJ databases">
        <authorList>
            <person name="Gilroy R."/>
        </authorList>
    </citation>
    <scope>NUCLEOTIDE SEQUENCE</scope>
    <source>
        <strain evidence="2">4920</strain>
    </source>
</reference>
<dbReference type="CDD" id="cd02440">
    <property type="entry name" value="AdoMet_MTases"/>
    <property type="match status" value="1"/>
</dbReference>
<dbReference type="InterPro" id="IPR013216">
    <property type="entry name" value="Methyltransf_11"/>
</dbReference>